<keyword evidence="5 15" id="KW-0732">Signal</keyword>
<dbReference type="Pfam" id="PF00149">
    <property type="entry name" value="Metallophos"/>
    <property type="match status" value="1"/>
</dbReference>
<dbReference type="GO" id="GO:0006685">
    <property type="term" value="P:sphingomyelin catabolic process"/>
    <property type="evidence" value="ECO:0007669"/>
    <property type="project" value="UniProtKB-UniRule"/>
</dbReference>
<feature type="binding site" evidence="13">
    <location>
        <position position="408"/>
    </location>
    <ligand>
        <name>Zn(2+)</name>
        <dbReference type="ChEBI" id="CHEBI:29105"/>
        <label>1</label>
    </ligand>
</feature>
<keyword evidence="4 13" id="KW-0479">Metal-binding</keyword>
<dbReference type="SMART" id="SM00741">
    <property type="entry name" value="SapB"/>
    <property type="match status" value="1"/>
</dbReference>
<feature type="binding site" evidence="13">
    <location>
        <position position="372"/>
    </location>
    <ligand>
        <name>Zn(2+)</name>
        <dbReference type="ChEBI" id="CHEBI:29105"/>
        <label>2</label>
    </ligand>
</feature>
<feature type="disulfide bond" evidence="14">
    <location>
        <begin position="162"/>
        <end position="167"/>
    </location>
</feature>
<feature type="domain" description="Saposin B-type" evidence="16">
    <location>
        <begin position="24"/>
        <end position="110"/>
    </location>
</feature>
<feature type="signal peptide" evidence="15">
    <location>
        <begin position="1"/>
        <end position="18"/>
    </location>
</feature>
<dbReference type="InterPro" id="IPR029052">
    <property type="entry name" value="Metallo-depent_PP-like"/>
</dbReference>
<keyword evidence="17" id="KW-1185">Reference proteome</keyword>
<comment type="cofactor">
    <cofactor evidence="13">
        <name>Zn(2+)</name>
        <dbReference type="ChEBI" id="CHEBI:29105"/>
    </cofactor>
    <text evidence="13">Binds 2 Zn(2+) ions per subunit.</text>
</comment>
<dbReference type="InterPro" id="IPR008139">
    <property type="entry name" value="SaposinB_dom"/>
</dbReference>
<evidence type="ECO:0000256" key="8">
    <source>
        <dbReference type="ARBA" id="ARBA00023157"/>
    </source>
</evidence>
<dbReference type="GO" id="GO:0005764">
    <property type="term" value="C:lysosome"/>
    <property type="evidence" value="ECO:0007669"/>
    <property type="project" value="TreeGrafter"/>
</dbReference>
<feature type="disulfide bond" evidence="14">
    <location>
        <begin position="548"/>
        <end position="560"/>
    </location>
</feature>
<evidence type="ECO:0000256" key="5">
    <source>
        <dbReference type="ARBA" id="ARBA00022729"/>
    </source>
</evidence>
<evidence type="ECO:0000256" key="11">
    <source>
        <dbReference type="ARBA" id="ARBA00047268"/>
    </source>
</evidence>
<name>A0A914DSH6_9BILA</name>
<feature type="disulfide bond" evidence="14">
    <location>
        <begin position="31"/>
        <end position="99"/>
    </location>
</feature>
<evidence type="ECO:0000256" key="12">
    <source>
        <dbReference type="PIRNR" id="PIRNR000948"/>
    </source>
</evidence>
<proteinExistence type="inferred from homology"/>
<feature type="disulfide bond" evidence="14">
    <location>
        <begin position="538"/>
        <end position="542"/>
    </location>
</feature>
<dbReference type="InterPro" id="IPR011001">
    <property type="entry name" value="Saposin-like"/>
</dbReference>
<feature type="chain" id="PRO_5038124398" description="Sphingomyelin phosphodiesterase" evidence="15">
    <location>
        <begin position="19"/>
        <end position="615"/>
    </location>
</feature>
<evidence type="ECO:0000256" key="15">
    <source>
        <dbReference type="SAM" id="SignalP"/>
    </source>
</evidence>
<dbReference type="SUPFAM" id="SSF47862">
    <property type="entry name" value="Saposin"/>
    <property type="match status" value="1"/>
</dbReference>
<dbReference type="AlphaFoldDB" id="A0A914DSH6"/>
<accession>A0A914DSH6</accession>
<evidence type="ECO:0000313" key="18">
    <source>
        <dbReference type="WBParaSite" id="ACRNAN_scaffold3729.g27971.t1"/>
    </source>
</evidence>
<comment type="similarity">
    <text evidence="2 12">Belongs to the acid sphingomyelinase family.</text>
</comment>
<dbReference type="SUPFAM" id="SSF56300">
    <property type="entry name" value="Metallo-dependent phosphatases"/>
    <property type="match status" value="1"/>
</dbReference>
<dbReference type="GO" id="GO:0005615">
    <property type="term" value="C:extracellular space"/>
    <property type="evidence" value="ECO:0007669"/>
    <property type="project" value="TreeGrafter"/>
</dbReference>
<evidence type="ECO:0000256" key="2">
    <source>
        <dbReference type="ARBA" id="ARBA00008234"/>
    </source>
</evidence>
<keyword evidence="6 12" id="KW-0378">Hydrolase</keyword>
<evidence type="ECO:0000256" key="6">
    <source>
        <dbReference type="ARBA" id="ARBA00022801"/>
    </source>
</evidence>
<evidence type="ECO:0000256" key="9">
    <source>
        <dbReference type="ARBA" id="ARBA00023180"/>
    </source>
</evidence>
<dbReference type="InterPro" id="IPR041805">
    <property type="entry name" value="ASMase/PPN1_MPP"/>
</dbReference>
<evidence type="ECO:0000256" key="13">
    <source>
        <dbReference type="PIRSR" id="PIRSR000948-1"/>
    </source>
</evidence>
<dbReference type="PIRSF" id="PIRSF000948">
    <property type="entry name" value="Sphingomy_PDE"/>
    <property type="match status" value="1"/>
</dbReference>
<reference evidence="18" key="1">
    <citation type="submission" date="2022-11" db="UniProtKB">
        <authorList>
            <consortium name="WormBaseParasite"/>
        </authorList>
    </citation>
    <scope>IDENTIFICATION</scope>
</reference>
<keyword evidence="9" id="KW-0325">Glycoprotein</keyword>
<feature type="binding site" evidence="13">
    <location>
        <position position="226"/>
    </location>
    <ligand>
        <name>Zn(2+)</name>
        <dbReference type="ChEBI" id="CHEBI:29105"/>
        <label>2</label>
    </ligand>
</feature>
<dbReference type="GO" id="GO:0046872">
    <property type="term" value="F:metal ion binding"/>
    <property type="evidence" value="ECO:0007669"/>
    <property type="project" value="UniProtKB-KW"/>
</dbReference>
<dbReference type="GO" id="GO:0061750">
    <property type="term" value="F:acid sphingomyelin phosphodiesterase activity"/>
    <property type="evidence" value="ECO:0007669"/>
    <property type="project" value="TreeGrafter"/>
</dbReference>
<evidence type="ECO:0000259" key="16">
    <source>
        <dbReference type="PROSITE" id="PS50015"/>
    </source>
</evidence>
<dbReference type="Proteomes" id="UP000887540">
    <property type="component" value="Unplaced"/>
</dbReference>
<dbReference type="CDD" id="cd00842">
    <property type="entry name" value="MPP_ASMase"/>
    <property type="match status" value="1"/>
</dbReference>
<evidence type="ECO:0000313" key="17">
    <source>
        <dbReference type="Proteomes" id="UP000887540"/>
    </source>
</evidence>
<evidence type="ECO:0000256" key="10">
    <source>
        <dbReference type="ARBA" id="ARBA00023295"/>
    </source>
</evidence>
<dbReference type="Gene3D" id="3.60.21.10">
    <property type="match status" value="1"/>
</dbReference>
<comment type="subcellular location">
    <subcellularLocation>
        <location evidence="1">Secreted</location>
    </subcellularLocation>
</comment>
<feature type="binding site" evidence="13">
    <location>
        <position position="406"/>
    </location>
    <ligand>
        <name>Zn(2+)</name>
        <dbReference type="ChEBI" id="CHEBI:29105"/>
        <label>2</label>
    </ligand>
</feature>
<dbReference type="InterPro" id="IPR011160">
    <property type="entry name" value="Sphingomy_PDE"/>
</dbReference>
<feature type="binding site" evidence="13">
    <location>
        <position position="266"/>
    </location>
    <ligand>
        <name>Zn(2+)</name>
        <dbReference type="ChEBI" id="CHEBI:29105"/>
        <label>2</label>
    </ligand>
</feature>
<feature type="binding site" evidence="13">
    <location>
        <position position="149"/>
    </location>
    <ligand>
        <name>Zn(2+)</name>
        <dbReference type="ChEBI" id="CHEBI:29105"/>
        <label>1</label>
    </ligand>
</feature>
<dbReference type="Gene3D" id="1.10.225.10">
    <property type="entry name" value="Saposin-like"/>
    <property type="match status" value="1"/>
</dbReference>
<evidence type="ECO:0000256" key="3">
    <source>
        <dbReference type="ARBA" id="ARBA00022525"/>
    </source>
</evidence>
<feature type="disulfide bond" evidence="14">
    <location>
        <begin position="28"/>
        <end position="106"/>
    </location>
</feature>
<dbReference type="PROSITE" id="PS50015">
    <property type="entry name" value="SAP_B"/>
    <property type="match status" value="1"/>
</dbReference>
<comment type="catalytic activity">
    <reaction evidence="11">
        <text>a sphingomyelin + H2O = phosphocholine + an N-acylsphing-4-enine + H(+)</text>
        <dbReference type="Rhea" id="RHEA:19253"/>
        <dbReference type="ChEBI" id="CHEBI:15377"/>
        <dbReference type="ChEBI" id="CHEBI:15378"/>
        <dbReference type="ChEBI" id="CHEBI:17636"/>
        <dbReference type="ChEBI" id="CHEBI:52639"/>
        <dbReference type="ChEBI" id="CHEBI:295975"/>
        <dbReference type="EC" id="3.1.4.12"/>
    </reaction>
    <physiologicalReaction direction="left-to-right" evidence="11">
        <dbReference type="Rhea" id="RHEA:19254"/>
    </physiologicalReaction>
</comment>
<dbReference type="GO" id="GO:0016798">
    <property type="term" value="F:hydrolase activity, acting on glycosyl bonds"/>
    <property type="evidence" value="ECO:0007669"/>
    <property type="project" value="UniProtKB-KW"/>
</dbReference>
<comment type="function">
    <text evidence="12">Converts sphingomyelin to ceramide.</text>
</comment>
<evidence type="ECO:0000256" key="4">
    <source>
        <dbReference type="ARBA" id="ARBA00022723"/>
    </source>
</evidence>
<evidence type="ECO:0000256" key="1">
    <source>
        <dbReference type="ARBA" id="ARBA00004613"/>
    </source>
</evidence>
<feature type="binding site" evidence="13">
    <location>
        <position position="226"/>
    </location>
    <ligand>
        <name>Zn(2+)</name>
        <dbReference type="ChEBI" id="CHEBI:29105"/>
        <label>1</label>
    </ligand>
</feature>
<feature type="binding site" evidence="13">
    <location>
        <position position="147"/>
    </location>
    <ligand>
        <name>Zn(2+)</name>
        <dbReference type="ChEBI" id="CHEBI:29105"/>
        <label>1</label>
    </ligand>
</feature>
<evidence type="ECO:0000256" key="14">
    <source>
        <dbReference type="PIRSR" id="PIRSR000948-2"/>
    </source>
</evidence>
<dbReference type="PANTHER" id="PTHR10340:SF31">
    <property type="entry name" value="SPHINGOMYELIN PHOSPHODIESTERASE ASM-3-RELATED"/>
    <property type="match status" value="1"/>
</dbReference>
<feature type="disulfide bond" evidence="14">
    <location>
        <begin position="59"/>
        <end position="72"/>
    </location>
</feature>
<dbReference type="GO" id="GO:0046513">
    <property type="term" value="P:ceramide biosynthetic process"/>
    <property type="evidence" value="ECO:0007669"/>
    <property type="project" value="UniProtKB-ARBA"/>
</dbReference>
<evidence type="ECO:0000256" key="7">
    <source>
        <dbReference type="ARBA" id="ARBA00022833"/>
    </source>
</evidence>
<keyword evidence="10 12" id="KW-0326">Glycosidase</keyword>
<dbReference type="EC" id="3.1.4.12" evidence="12"/>
<keyword evidence="7 13" id="KW-0862">Zinc</keyword>
<dbReference type="GO" id="GO:0016020">
    <property type="term" value="C:membrane"/>
    <property type="evidence" value="ECO:0007669"/>
    <property type="project" value="GOC"/>
</dbReference>
<organism evidence="17 18">
    <name type="scientific">Acrobeloides nanus</name>
    <dbReference type="NCBI Taxonomy" id="290746"/>
    <lineage>
        <taxon>Eukaryota</taxon>
        <taxon>Metazoa</taxon>
        <taxon>Ecdysozoa</taxon>
        <taxon>Nematoda</taxon>
        <taxon>Chromadorea</taxon>
        <taxon>Rhabditida</taxon>
        <taxon>Tylenchina</taxon>
        <taxon>Cephalobomorpha</taxon>
        <taxon>Cephaloboidea</taxon>
        <taxon>Cephalobidae</taxon>
        <taxon>Acrobeloides</taxon>
    </lineage>
</organism>
<feature type="disulfide bond" evidence="14">
    <location>
        <begin position="168"/>
        <end position="197"/>
    </location>
</feature>
<keyword evidence="3" id="KW-0964">Secreted</keyword>
<sequence>MKFLILLFCFGLFGASLAGPAQLEATDCTICELLVDVLDSALNDAMVDNCVENVVLIICEKLKIDNADDHVCNSIVSEFGDELIYVIKNLLKENPQNLCGFLIKDCDYKFNPFDIRWPLPLPGIKPKHEEAPLPTGNKTLKVLHLSDLHIDMQYQIGSEANCTEPQCCRAPNNNHEFVQETDTITVPAQKWGTIGNCDLPYWTAEDMLQHINATHSDIDYVVVSGDLESHAIWTYTSDSHAQMIKNVSDLLRKYFPTTNVYFAIGNHEGVPIDSIAPHWVPENLTYKLYDTMADSWHGWVPDDQEAVVRYRGCYMVKVYPGLRLISLNNLYGDPYNLFLLLNQTDPDGTMSWLSEQLAIAEYAGDKVQIVAHIPGSASEAYEGWAINYYNLVNRFEDTIVAQFFGHTHSEQYYMYYLDPEDATSRPTSVIFSAPSVTTYSQYNPAYRIYTIDGNYPGSSFQILDFQEWYLNLTAHGNASTTTWDPLYTSVKEVYGMKNLSAGEWNNLAERMKTNETLVQTYIRNYFRRDDAERPDLTCDTKCTNDYICHIRKAHHSDNLCKDLNITKEIQQPSLYRRPINTVLPKISTREEALALIRKIQQEQKAKGKDAGDCEI</sequence>
<protein>
    <recommendedName>
        <fullName evidence="12">Sphingomyelin phosphodiesterase</fullName>
        <ecNumber evidence="12">3.1.4.12</ecNumber>
    </recommendedName>
</protein>
<dbReference type="InterPro" id="IPR004843">
    <property type="entry name" value="Calcineurin-like_PHP"/>
</dbReference>
<keyword evidence="8 14" id="KW-1015">Disulfide bond</keyword>
<dbReference type="PANTHER" id="PTHR10340">
    <property type="entry name" value="SPHINGOMYELIN PHOSPHODIESTERASE"/>
    <property type="match status" value="1"/>
</dbReference>
<dbReference type="WBParaSite" id="ACRNAN_scaffold3729.g27971.t1">
    <property type="protein sequence ID" value="ACRNAN_scaffold3729.g27971.t1"/>
    <property type="gene ID" value="ACRNAN_scaffold3729.g27971"/>
</dbReference>